<organism evidence="2 3">
    <name type="scientific">Allohahella marinimesophila</name>
    <dbReference type="NCBI Taxonomy" id="1054972"/>
    <lineage>
        <taxon>Bacteria</taxon>
        <taxon>Pseudomonadati</taxon>
        <taxon>Pseudomonadota</taxon>
        <taxon>Gammaproteobacteria</taxon>
        <taxon>Oceanospirillales</taxon>
        <taxon>Hahellaceae</taxon>
        <taxon>Allohahella</taxon>
    </lineage>
</organism>
<proteinExistence type="predicted"/>
<name>A0ABP7Q449_9GAMM</name>
<keyword evidence="3" id="KW-1185">Reference proteome</keyword>
<dbReference type="RefSeq" id="WP_344809030.1">
    <property type="nucleotide sequence ID" value="NZ_BAABBO010000019.1"/>
</dbReference>
<gene>
    <name evidence="2" type="ORF">GCM10022278_36060</name>
</gene>
<dbReference type="Proteomes" id="UP001501337">
    <property type="component" value="Unassembled WGS sequence"/>
</dbReference>
<accession>A0ABP7Q449</accession>
<dbReference type="EMBL" id="BAABBO010000019">
    <property type="protein sequence ID" value="GAA3976024.1"/>
    <property type="molecule type" value="Genomic_DNA"/>
</dbReference>
<keyword evidence="1" id="KW-0812">Transmembrane</keyword>
<comment type="caution">
    <text evidence="2">The sequence shown here is derived from an EMBL/GenBank/DDBJ whole genome shotgun (WGS) entry which is preliminary data.</text>
</comment>
<evidence type="ECO:0000256" key="1">
    <source>
        <dbReference type="SAM" id="Phobius"/>
    </source>
</evidence>
<keyword evidence="1" id="KW-1133">Transmembrane helix</keyword>
<keyword evidence="1" id="KW-0472">Membrane</keyword>
<sequence>MKKLTTFAIATALVTQLAACGTILHPERKGQRGGNIDPAIAVLDGIGLLFFLIPGIIAFAIDFSNGTIYLPGGSAQLSPEEMDALVADNVVDKQEVAKMIAARSGEAIDESAGSSMEIRRM</sequence>
<evidence type="ECO:0000313" key="3">
    <source>
        <dbReference type="Proteomes" id="UP001501337"/>
    </source>
</evidence>
<evidence type="ECO:0000313" key="2">
    <source>
        <dbReference type="EMBL" id="GAA3976024.1"/>
    </source>
</evidence>
<feature type="transmembrane region" description="Helical" evidence="1">
    <location>
        <begin position="39"/>
        <end position="61"/>
    </location>
</feature>
<reference evidence="3" key="1">
    <citation type="journal article" date="2019" name="Int. J. Syst. Evol. Microbiol.">
        <title>The Global Catalogue of Microorganisms (GCM) 10K type strain sequencing project: providing services to taxonomists for standard genome sequencing and annotation.</title>
        <authorList>
            <consortium name="The Broad Institute Genomics Platform"/>
            <consortium name="The Broad Institute Genome Sequencing Center for Infectious Disease"/>
            <person name="Wu L."/>
            <person name="Ma J."/>
        </authorList>
    </citation>
    <scope>NUCLEOTIDE SEQUENCE [LARGE SCALE GENOMIC DNA]</scope>
    <source>
        <strain evidence="3">JCM 17555</strain>
    </source>
</reference>
<protein>
    <submittedName>
        <fullName evidence="2">Uncharacterized protein</fullName>
    </submittedName>
</protein>